<name>A0ABT9LJB8_STRGD</name>
<comment type="caution">
    <text evidence="1">The sequence shown here is derived from an EMBL/GenBank/DDBJ whole genome shotgun (WGS) entry which is preliminary data.</text>
</comment>
<dbReference type="RefSeq" id="WP_189415488.1">
    <property type="nucleotide sequence ID" value="NZ_BMSM01000004.1"/>
</dbReference>
<reference evidence="1 2" key="1">
    <citation type="submission" date="2023-07" db="EMBL/GenBank/DDBJ databases">
        <title>Sequencing the genomes of 1000 actinobacteria strains.</title>
        <authorList>
            <person name="Klenk H.-P."/>
        </authorList>
    </citation>
    <scope>NUCLEOTIDE SEQUENCE [LARGE SCALE GENOMIC DNA]</scope>
    <source>
        <strain evidence="1 2">DSM 40229</strain>
    </source>
</reference>
<evidence type="ECO:0000313" key="1">
    <source>
        <dbReference type="EMBL" id="MDP9683805.1"/>
    </source>
</evidence>
<gene>
    <name evidence="1" type="ORF">J2S47_004307</name>
</gene>
<proteinExistence type="predicted"/>
<evidence type="ECO:0000313" key="2">
    <source>
        <dbReference type="Proteomes" id="UP001231675"/>
    </source>
</evidence>
<dbReference type="Proteomes" id="UP001231675">
    <property type="component" value="Unassembled WGS sequence"/>
</dbReference>
<organism evidence="1 2">
    <name type="scientific">Streptomyces griseoviridis</name>
    <dbReference type="NCBI Taxonomy" id="45398"/>
    <lineage>
        <taxon>Bacteria</taxon>
        <taxon>Bacillati</taxon>
        <taxon>Actinomycetota</taxon>
        <taxon>Actinomycetes</taxon>
        <taxon>Kitasatosporales</taxon>
        <taxon>Streptomycetaceae</taxon>
        <taxon>Streptomyces</taxon>
    </lineage>
</organism>
<sequence length="62" mass="7036">MRPDTHLAPHRLRTAELRAEADAYRRAARVRRRRDLRGWTLVAAGLRPAVTPRTAVAVPRAL</sequence>
<protein>
    <submittedName>
        <fullName evidence="1">Uncharacterized protein</fullName>
    </submittedName>
</protein>
<dbReference type="EMBL" id="JAURUD010000001">
    <property type="protein sequence ID" value="MDP9683805.1"/>
    <property type="molecule type" value="Genomic_DNA"/>
</dbReference>
<accession>A0ABT9LJB8</accession>
<dbReference type="GeneID" id="91553272"/>
<keyword evidence="2" id="KW-1185">Reference proteome</keyword>